<accession>A0A8J7GD79</accession>
<feature type="compositionally biased region" description="Basic and acidic residues" evidence="1">
    <location>
        <begin position="219"/>
        <end position="239"/>
    </location>
</feature>
<dbReference type="PANTHER" id="PTHR14969:SF13">
    <property type="entry name" value="AT30094P"/>
    <property type="match status" value="1"/>
</dbReference>
<feature type="transmembrane region" description="Helical" evidence="2">
    <location>
        <begin position="151"/>
        <end position="171"/>
    </location>
</feature>
<evidence type="ECO:0000259" key="3">
    <source>
        <dbReference type="SMART" id="SM00014"/>
    </source>
</evidence>
<sequence>MVWTSAGCAVGFGALAIVAGSRHGATALDSTVWRFLLEHRTHTLNSVMKAVTAAGSGVVLTPLAVIGAGVAGWRARSWLPAVFVAVTTVGVSLLTTAFKILFARPRPPAALAEVTAGGWAFPSGHAANTTAVVGVLAVVAWTQLTSRRARWLTTGVAALVVLAVGTSRLYLGVHWLTDVAAGYLMAGCWLAAALATLGPYCLGRDRHPAHAVTTAEPTAAHDEAGHRDGTGTEESGRGC</sequence>
<dbReference type="Proteomes" id="UP000622552">
    <property type="component" value="Unassembled WGS sequence"/>
</dbReference>
<name>A0A8J7GD79_9ACTN</name>
<evidence type="ECO:0000256" key="1">
    <source>
        <dbReference type="SAM" id="MobiDB-lite"/>
    </source>
</evidence>
<dbReference type="AlphaFoldDB" id="A0A8J7GD79"/>
<dbReference type="InterPro" id="IPR036938">
    <property type="entry name" value="PAP2/HPO_sf"/>
</dbReference>
<feature type="transmembrane region" description="Helical" evidence="2">
    <location>
        <begin position="51"/>
        <end position="71"/>
    </location>
</feature>
<dbReference type="PANTHER" id="PTHR14969">
    <property type="entry name" value="SPHINGOSINE-1-PHOSPHATE PHOSPHOHYDROLASE"/>
    <property type="match status" value="1"/>
</dbReference>
<feature type="region of interest" description="Disordered" evidence="1">
    <location>
        <begin position="212"/>
        <end position="239"/>
    </location>
</feature>
<evidence type="ECO:0000256" key="2">
    <source>
        <dbReference type="SAM" id="Phobius"/>
    </source>
</evidence>
<keyword evidence="2" id="KW-0472">Membrane</keyword>
<comment type="caution">
    <text evidence="4">The sequence shown here is derived from an EMBL/GenBank/DDBJ whole genome shotgun (WGS) entry which is preliminary data.</text>
</comment>
<keyword evidence="4" id="KW-0378">Hydrolase</keyword>
<gene>
    <name evidence="4" type="ORF">IW245_002673</name>
</gene>
<reference evidence="4" key="1">
    <citation type="submission" date="2020-11" db="EMBL/GenBank/DDBJ databases">
        <title>Sequencing the genomes of 1000 actinobacteria strains.</title>
        <authorList>
            <person name="Klenk H.-P."/>
        </authorList>
    </citation>
    <scope>NUCLEOTIDE SEQUENCE</scope>
    <source>
        <strain evidence="4">DSM 45356</strain>
    </source>
</reference>
<feature type="domain" description="Phosphatidic acid phosphatase type 2/haloperoxidase" evidence="3">
    <location>
        <begin position="81"/>
        <end position="194"/>
    </location>
</feature>
<evidence type="ECO:0000313" key="5">
    <source>
        <dbReference type="Proteomes" id="UP000622552"/>
    </source>
</evidence>
<dbReference type="RefSeq" id="WP_197003450.1">
    <property type="nucleotide sequence ID" value="NZ_BONS01000015.1"/>
</dbReference>
<dbReference type="Gene3D" id="1.20.144.10">
    <property type="entry name" value="Phosphatidic acid phosphatase type 2/haloperoxidase"/>
    <property type="match status" value="1"/>
</dbReference>
<feature type="transmembrane region" description="Helical" evidence="2">
    <location>
        <begin position="123"/>
        <end position="144"/>
    </location>
</feature>
<protein>
    <submittedName>
        <fullName evidence="4">Undecaprenyl-diphosphatase</fullName>
        <ecNumber evidence="4">3.6.1.27</ecNumber>
    </submittedName>
</protein>
<organism evidence="4 5">
    <name type="scientific">Longispora fulva</name>
    <dbReference type="NCBI Taxonomy" id="619741"/>
    <lineage>
        <taxon>Bacteria</taxon>
        <taxon>Bacillati</taxon>
        <taxon>Actinomycetota</taxon>
        <taxon>Actinomycetes</taxon>
        <taxon>Micromonosporales</taxon>
        <taxon>Micromonosporaceae</taxon>
        <taxon>Longispora</taxon>
    </lineage>
</organism>
<dbReference type="CDD" id="cd03392">
    <property type="entry name" value="PAP2_like_2"/>
    <property type="match status" value="1"/>
</dbReference>
<dbReference type="Pfam" id="PF01569">
    <property type="entry name" value="PAP2"/>
    <property type="match status" value="1"/>
</dbReference>
<feature type="transmembrane region" description="Helical" evidence="2">
    <location>
        <begin position="78"/>
        <end position="103"/>
    </location>
</feature>
<feature type="transmembrane region" description="Helical" evidence="2">
    <location>
        <begin position="183"/>
        <end position="202"/>
    </location>
</feature>
<dbReference type="EC" id="3.6.1.27" evidence="4"/>
<keyword evidence="2" id="KW-0812">Transmembrane</keyword>
<dbReference type="GO" id="GO:0050380">
    <property type="term" value="F:undecaprenyl-diphosphatase activity"/>
    <property type="evidence" value="ECO:0007669"/>
    <property type="project" value="UniProtKB-EC"/>
</dbReference>
<dbReference type="SUPFAM" id="SSF48317">
    <property type="entry name" value="Acid phosphatase/Vanadium-dependent haloperoxidase"/>
    <property type="match status" value="1"/>
</dbReference>
<keyword evidence="2" id="KW-1133">Transmembrane helix</keyword>
<dbReference type="SMART" id="SM00014">
    <property type="entry name" value="acidPPc"/>
    <property type="match status" value="1"/>
</dbReference>
<keyword evidence="5" id="KW-1185">Reference proteome</keyword>
<evidence type="ECO:0000313" key="4">
    <source>
        <dbReference type="EMBL" id="MBG6136479.1"/>
    </source>
</evidence>
<proteinExistence type="predicted"/>
<dbReference type="EMBL" id="JADOUF010000001">
    <property type="protein sequence ID" value="MBG6136479.1"/>
    <property type="molecule type" value="Genomic_DNA"/>
</dbReference>
<dbReference type="InterPro" id="IPR000326">
    <property type="entry name" value="PAP2/HPO"/>
</dbReference>